<protein>
    <submittedName>
        <fullName evidence="1">Uncharacterized protein</fullName>
    </submittedName>
</protein>
<dbReference type="STRING" id="659014.SAMN04487996_10453"/>
<dbReference type="Proteomes" id="UP000198748">
    <property type="component" value="Unassembled WGS sequence"/>
</dbReference>
<evidence type="ECO:0000313" key="2">
    <source>
        <dbReference type="Proteomes" id="UP000198748"/>
    </source>
</evidence>
<sequence>MTDIQSEYCDLPTGVFLIEFLPRHEISVWQDGYPVPINRWYKIHAHRDSISMAVPTQSSEHGSLTPVSVSCLIISDSQATADQLTQMGEMRFALRLTQHSGKRIIVGTPEEFVTLSATEMTLSQPVGAQGHRLNFTGSFTKRPLTLPT</sequence>
<dbReference type="EMBL" id="FNAN01000004">
    <property type="protein sequence ID" value="SDE21032.1"/>
    <property type="molecule type" value="Genomic_DNA"/>
</dbReference>
<gene>
    <name evidence="1" type="ORF">SAMN04487996_10453</name>
</gene>
<proteinExistence type="predicted"/>
<name>A0A1G7B267_9BACT</name>
<keyword evidence="2" id="KW-1185">Reference proteome</keyword>
<accession>A0A1G7B267</accession>
<reference evidence="2" key="1">
    <citation type="submission" date="2016-10" db="EMBL/GenBank/DDBJ databases">
        <authorList>
            <person name="Varghese N."/>
            <person name="Submissions S."/>
        </authorList>
    </citation>
    <scope>NUCLEOTIDE SEQUENCE [LARGE SCALE GENOMIC DNA]</scope>
    <source>
        <strain evidence="2">DSM 25329</strain>
    </source>
</reference>
<organism evidence="1 2">
    <name type="scientific">Dyadobacter soli</name>
    <dbReference type="NCBI Taxonomy" id="659014"/>
    <lineage>
        <taxon>Bacteria</taxon>
        <taxon>Pseudomonadati</taxon>
        <taxon>Bacteroidota</taxon>
        <taxon>Cytophagia</taxon>
        <taxon>Cytophagales</taxon>
        <taxon>Spirosomataceae</taxon>
        <taxon>Dyadobacter</taxon>
    </lineage>
</organism>
<evidence type="ECO:0000313" key="1">
    <source>
        <dbReference type="EMBL" id="SDE21032.1"/>
    </source>
</evidence>
<dbReference type="AlphaFoldDB" id="A0A1G7B267"/>